<sequence length="75" mass="8331">MSQEDPSPGASDMIRKCHRKIHLRAHQACSGNVTGRSISGRIRHDSEMSQGDPPPGASGMIRKCYREIHLRVHQA</sequence>
<proteinExistence type="predicted"/>
<dbReference type="Proteomes" id="UP000828390">
    <property type="component" value="Unassembled WGS sequence"/>
</dbReference>
<reference evidence="2" key="2">
    <citation type="submission" date="2020-11" db="EMBL/GenBank/DDBJ databases">
        <authorList>
            <person name="McCartney M.A."/>
            <person name="Auch B."/>
            <person name="Kono T."/>
            <person name="Mallez S."/>
            <person name="Becker A."/>
            <person name="Gohl D.M."/>
            <person name="Silverstein K.A.T."/>
            <person name="Koren S."/>
            <person name="Bechman K.B."/>
            <person name="Herman A."/>
            <person name="Abrahante J.E."/>
            <person name="Garbe J."/>
        </authorList>
    </citation>
    <scope>NUCLEOTIDE SEQUENCE</scope>
    <source>
        <strain evidence="2">Duluth1</strain>
        <tissue evidence="2">Whole animal</tissue>
    </source>
</reference>
<evidence type="ECO:0000313" key="2">
    <source>
        <dbReference type="EMBL" id="KAH3816841.1"/>
    </source>
</evidence>
<dbReference type="AlphaFoldDB" id="A0A9D4GGA1"/>
<evidence type="ECO:0000256" key="1">
    <source>
        <dbReference type="SAM" id="MobiDB-lite"/>
    </source>
</evidence>
<gene>
    <name evidence="2" type="ORF">DPMN_118364</name>
</gene>
<comment type="caution">
    <text evidence="2">The sequence shown here is derived from an EMBL/GenBank/DDBJ whole genome shotgun (WGS) entry which is preliminary data.</text>
</comment>
<organism evidence="2 3">
    <name type="scientific">Dreissena polymorpha</name>
    <name type="common">Zebra mussel</name>
    <name type="synonym">Mytilus polymorpha</name>
    <dbReference type="NCBI Taxonomy" id="45954"/>
    <lineage>
        <taxon>Eukaryota</taxon>
        <taxon>Metazoa</taxon>
        <taxon>Spiralia</taxon>
        <taxon>Lophotrochozoa</taxon>
        <taxon>Mollusca</taxon>
        <taxon>Bivalvia</taxon>
        <taxon>Autobranchia</taxon>
        <taxon>Heteroconchia</taxon>
        <taxon>Euheterodonta</taxon>
        <taxon>Imparidentia</taxon>
        <taxon>Neoheterodontei</taxon>
        <taxon>Myida</taxon>
        <taxon>Dreissenoidea</taxon>
        <taxon>Dreissenidae</taxon>
        <taxon>Dreissena</taxon>
    </lineage>
</organism>
<keyword evidence="3" id="KW-1185">Reference proteome</keyword>
<evidence type="ECO:0000313" key="3">
    <source>
        <dbReference type="Proteomes" id="UP000828390"/>
    </source>
</evidence>
<name>A0A9D4GGA1_DREPO</name>
<accession>A0A9D4GGA1</accession>
<feature type="region of interest" description="Disordered" evidence="1">
    <location>
        <begin position="32"/>
        <end position="60"/>
    </location>
</feature>
<dbReference type="EMBL" id="JAIWYP010000005">
    <property type="protein sequence ID" value="KAH3816841.1"/>
    <property type="molecule type" value="Genomic_DNA"/>
</dbReference>
<protein>
    <submittedName>
        <fullName evidence="2">Uncharacterized protein</fullName>
    </submittedName>
</protein>
<reference evidence="2" key="1">
    <citation type="journal article" date="2019" name="bioRxiv">
        <title>The Genome of the Zebra Mussel, Dreissena polymorpha: A Resource for Invasive Species Research.</title>
        <authorList>
            <person name="McCartney M.A."/>
            <person name="Auch B."/>
            <person name="Kono T."/>
            <person name="Mallez S."/>
            <person name="Zhang Y."/>
            <person name="Obille A."/>
            <person name="Becker A."/>
            <person name="Abrahante J.E."/>
            <person name="Garbe J."/>
            <person name="Badalamenti J.P."/>
            <person name="Herman A."/>
            <person name="Mangelson H."/>
            <person name="Liachko I."/>
            <person name="Sullivan S."/>
            <person name="Sone E.D."/>
            <person name="Koren S."/>
            <person name="Silverstein K.A.T."/>
            <person name="Beckman K.B."/>
            <person name="Gohl D.M."/>
        </authorList>
    </citation>
    <scope>NUCLEOTIDE SEQUENCE</scope>
    <source>
        <strain evidence="2">Duluth1</strain>
        <tissue evidence="2">Whole animal</tissue>
    </source>
</reference>